<organism evidence="1 2">
    <name type="scientific">Salmonella enterica I</name>
    <dbReference type="NCBI Taxonomy" id="59201"/>
    <lineage>
        <taxon>Bacteria</taxon>
        <taxon>Pseudomonadati</taxon>
        <taxon>Pseudomonadota</taxon>
        <taxon>Gammaproteobacteria</taxon>
        <taxon>Enterobacterales</taxon>
        <taxon>Enterobacteriaceae</taxon>
        <taxon>Salmonella</taxon>
    </lineage>
</organism>
<dbReference type="AlphaFoldDB" id="A0A447TTW7"/>
<accession>A0A447TTW7</accession>
<dbReference type="Proteomes" id="UP000269208">
    <property type="component" value="Chromosome"/>
</dbReference>
<protein>
    <submittedName>
        <fullName evidence="1">Uncharacterized protein</fullName>
    </submittedName>
</protein>
<sequence length="80" mass="8812">MIKRAILTGLTGAVDDDGLAMRGDQVLIFQHFQNTTNGFAGAADDLADFLTGDFDLHPIRVRHGIGLFRQIQQRLSDTAR</sequence>
<name>A0A447TTW7_SALET</name>
<proteinExistence type="predicted"/>
<evidence type="ECO:0000313" key="2">
    <source>
        <dbReference type="Proteomes" id="UP000269208"/>
    </source>
</evidence>
<dbReference type="EMBL" id="LR134190">
    <property type="protein sequence ID" value="VEB53073.1"/>
    <property type="molecule type" value="Genomic_DNA"/>
</dbReference>
<gene>
    <name evidence="1" type="ORF">NCTC6754_02570</name>
</gene>
<reference evidence="1 2" key="1">
    <citation type="submission" date="2018-12" db="EMBL/GenBank/DDBJ databases">
        <authorList>
            <consortium name="Pathogen Informatics"/>
        </authorList>
    </citation>
    <scope>NUCLEOTIDE SEQUENCE [LARGE SCALE GENOMIC DNA]</scope>
    <source>
        <strain evidence="1 2">NCTC6754</strain>
    </source>
</reference>
<evidence type="ECO:0000313" key="1">
    <source>
        <dbReference type="EMBL" id="VEB53073.1"/>
    </source>
</evidence>